<dbReference type="PANTHER" id="PTHR42910">
    <property type="entry name" value="TRANSPORTER SCO4007-RELATED"/>
    <property type="match status" value="1"/>
</dbReference>
<feature type="transmembrane region" description="Helical" evidence="6">
    <location>
        <begin position="128"/>
        <end position="154"/>
    </location>
</feature>
<feature type="transmembrane region" description="Helical" evidence="6">
    <location>
        <begin position="40"/>
        <end position="60"/>
    </location>
</feature>
<feature type="transmembrane region" description="Helical" evidence="6">
    <location>
        <begin position="72"/>
        <end position="92"/>
    </location>
</feature>
<reference evidence="8 9" key="1">
    <citation type="submission" date="2016-10" db="EMBL/GenBank/DDBJ databases">
        <authorList>
            <person name="de Groot N.N."/>
        </authorList>
    </citation>
    <scope>NUCLEOTIDE SEQUENCE [LARGE SCALE GENOMIC DNA]</scope>
    <source>
        <strain evidence="8 9">DSM 43357</strain>
    </source>
</reference>
<evidence type="ECO:0000256" key="2">
    <source>
        <dbReference type="ARBA" id="ARBA00022692"/>
    </source>
</evidence>
<dbReference type="InterPro" id="IPR036259">
    <property type="entry name" value="MFS_trans_sf"/>
</dbReference>
<organism evidence="8 9">
    <name type="scientific">Nonomuraea pusilla</name>
    <dbReference type="NCBI Taxonomy" id="46177"/>
    <lineage>
        <taxon>Bacteria</taxon>
        <taxon>Bacillati</taxon>
        <taxon>Actinomycetota</taxon>
        <taxon>Actinomycetes</taxon>
        <taxon>Streptosporangiales</taxon>
        <taxon>Streptosporangiaceae</taxon>
        <taxon>Nonomuraea</taxon>
    </lineage>
</organism>
<proteinExistence type="predicted"/>
<dbReference type="InterPro" id="IPR020846">
    <property type="entry name" value="MFS_dom"/>
</dbReference>
<evidence type="ECO:0000313" key="8">
    <source>
        <dbReference type="EMBL" id="SEK66734.1"/>
    </source>
</evidence>
<dbReference type="PANTHER" id="PTHR42910:SF1">
    <property type="entry name" value="MAJOR FACILITATOR SUPERFAMILY (MFS) PROFILE DOMAIN-CONTAINING PROTEIN"/>
    <property type="match status" value="1"/>
</dbReference>
<dbReference type="STRING" id="46177.SAMN05660976_00952"/>
<name>A0A1H7IX01_9ACTN</name>
<gene>
    <name evidence="8" type="ORF">SAMN05660976_00952</name>
</gene>
<evidence type="ECO:0000313" key="9">
    <source>
        <dbReference type="Proteomes" id="UP000198953"/>
    </source>
</evidence>
<keyword evidence="4 6" id="KW-0472">Membrane</keyword>
<dbReference type="EMBL" id="FOBF01000002">
    <property type="protein sequence ID" value="SEK66734.1"/>
    <property type="molecule type" value="Genomic_DNA"/>
</dbReference>
<accession>A0A1H7IX01</accession>
<feature type="region of interest" description="Disordered" evidence="5">
    <location>
        <begin position="1"/>
        <end position="28"/>
    </location>
</feature>
<feature type="domain" description="Major facilitator superfamily (MFS) profile" evidence="7">
    <location>
        <begin position="38"/>
        <end position="330"/>
    </location>
</feature>
<keyword evidence="9" id="KW-1185">Reference proteome</keyword>
<dbReference type="GO" id="GO:0022857">
    <property type="term" value="F:transmembrane transporter activity"/>
    <property type="evidence" value="ECO:0007669"/>
    <property type="project" value="InterPro"/>
</dbReference>
<feature type="transmembrane region" description="Helical" evidence="6">
    <location>
        <begin position="104"/>
        <end position="122"/>
    </location>
</feature>
<feature type="transmembrane region" description="Helical" evidence="6">
    <location>
        <begin position="191"/>
        <end position="211"/>
    </location>
</feature>
<feature type="region of interest" description="Disordered" evidence="5">
    <location>
        <begin position="263"/>
        <end position="330"/>
    </location>
</feature>
<dbReference type="InterPro" id="IPR011701">
    <property type="entry name" value="MFS"/>
</dbReference>
<evidence type="ECO:0000256" key="3">
    <source>
        <dbReference type="ARBA" id="ARBA00022989"/>
    </source>
</evidence>
<keyword evidence="2 6" id="KW-0812">Transmembrane</keyword>
<dbReference type="Pfam" id="PF07690">
    <property type="entry name" value="MFS_1"/>
    <property type="match status" value="1"/>
</dbReference>
<feature type="compositionally biased region" description="Low complexity" evidence="5">
    <location>
        <begin position="18"/>
        <end position="28"/>
    </location>
</feature>
<evidence type="ECO:0000256" key="1">
    <source>
        <dbReference type="ARBA" id="ARBA00004651"/>
    </source>
</evidence>
<evidence type="ECO:0000256" key="4">
    <source>
        <dbReference type="ARBA" id="ARBA00023136"/>
    </source>
</evidence>
<dbReference type="Gene3D" id="1.20.1250.20">
    <property type="entry name" value="MFS general substrate transporter like domains"/>
    <property type="match status" value="1"/>
</dbReference>
<dbReference type="PROSITE" id="PS50850">
    <property type="entry name" value="MFS"/>
    <property type="match status" value="1"/>
</dbReference>
<comment type="subcellular location">
    <subcellularLocation>
        <location evidence="1">Cell membrane</location>
        <topology evidence="1">Multi-pass membrane protein</topology>
    </subcellularLocation>
</comment>
<feature type="compositionally biased region" description="Low complexity" evidence="5">
    <location>
        <begin position="289"/>
        <end position="317"/>
    </location>
</feature>
<evidence type="ECO:0000256" key="6">
    <source>
        <dbReference type="SAM" id="Phobius"/>
    </source>
</evidence>
<sequence length="330" mass="33472">MTACRAEPPESPPPPPARQRAGEPGEAAAPGIRLSRGATLLFAVASGTAVANVYAAQPLLATLGQDFGLGEGAVGAVVTVTQAGYGLGLLLLVPLGDVLDRRRLVSAQSLLLAAALAVLGTAGAAPALFAAAAAVGFLAVVTQSLVAFAAALAGPERRGRVVGQVTSGVVVGILLARTVSGLLADVAGWRAVYLVSAAATLLLALALRRALPPRGGARPGRPSYPALLRSTVMLFVEEPLLRARGVLALLVFAAFSKRSAWRAPRARWPPPPPDGCTTAGTPAAPPASPCSCSRSPGCRWPSPGSRCGPSRPARSCSTWPSRRCTSPARA</sequence>
<dbReference type="GO" id="GO:0005886">
    <property type="term" value="C:plasma membrane"/>
    <property type="evidence" value="ECO:0007669"/>
    <property type="project" value="UniProtKB-SubCell"/>
</dbReference>
<evidence type="ECO:0000256" key="5">
    <source>
        <dbReference type="SAM" id="MobiDB-lite"/>
    </source>
</evidence>
<keyword evidence="3 6" id="KW-1133">Transmembrane helix</keyword>
<evidence type="ECO:0000259" key="7">
    <source>
        <dbReference type="PROSITE" id="PS50850"/>
    </source>
</evidence>
<dbReference type="SUPFAM" id="SSF103473">
    <property type="entry name" value="MFS general substrate transporter"/>
    <property type="match status" value="1"/>
</dbReference>
<feature type="transmembrane region" description="Helical" evidence="6">
    <location>
        <begin position="161"/>
        <end position="179"/>
    </location>
</feature>
<dbReference type="Proteomes" id="UP000198953">
    <property type="component" value="Unassembled WGS sequence"/>
</dbReference>
<protein>
    <submittedName>
        <fullName evidence="8">Major Facilitator Superfamily protein</fullName>
    </submittedName>
</protein>
<dbReference type="AlphaFoldDB" id="A0A1H7IX01"/>